<dbReference type="RefSeq" id="WP_168990896.1">
    <property type="nucleotide sequence ID" value="NZ_UPHP01000135.1"/>
</dbReference>
<keyword evidence="2" id="KW-1185">Reference proteome</keyword>
<proteinExistence type="predicted"/>
<dbReference type="Gene3D" id="3.40.50.1220">
    <property type="entry name" value="TPP-binding domain"/>
    <property type="match status" value="1"/>
</dbReference>
<organism evidence="1 2">
    <name type="scientific">Mycobacterium attenuatum</name>
    <dbReference type="NCBI Taxonomy" id="2341086"/>
    <lineage>
        <taxon>Bacteria</taxon>
        <taxon>Bacillati</taxon>
        <taxon>Actinomycetota</taxon>
        <taxon>Actinomycetes</taxon>
        <taxon>Mycobacteriales</taxon>
        <taxon>Mycobacteriaceae</taxon>
        <taxon>Mycobacterium</taxon>
    </lineage>
</organism>
<dbReference type="SUPFAM" id="SSF52467">
    <property type="entry name" value="DHS-like NAD/FAD-binding domain"/>
    <property type="match status" value="1"/>
</dbReference>
<evidence type="ECO:0000313" key="2">
    <source>
        <dbReference type="Proteomes" id="UP000273307"/>
    </source>
</evidence>
<dbReference type="InterPro" id="IPR029035">
    <property type="entry name" value="DHS-like_NAD/FAD-binding_dom"/>
</dbReference>
<protein>
    <submittedName>
        <fullName evidence="1">Uncharacterized protein</fullName>
    </submittedName>
</protein>
<dbReference type="EMBL" id="UPHP01000135">
    <property type="protein sequence ID" value="VBA43455.1"/>
    <property type="molecule type" value="Genomic_DNA"/>
</dbReference>
<accession>A0A498QG32</accession>
<dbReference type="AlphaFoldDB" id="A0A498QG32"/>
<sequence length="512" mass="57438">MAELAPTAAARQGLLARFFEPSDEERQQNLKVPSKAHQALAQLVKRGLVRVILTTNFDRLTEQALEAAGIAPQVIARPEAVAGMAPLAHTPATVVKLHGDYKDLGSRNTAEELGTYPDEWNALLRQVTDEYGLLVCGWSADWDTALVSAIESAPGRRYPLYWDSRSSRGESAKRLLTARAGVVVEAPSADELFGDLLSSIEALESLTEPALTTAMAVARLKRCLHDPTRKIELHDLVVLYVDKVSDSAKSQPTHMAQPDGQALQDIFDGYRSATSPLLHLLVTGVWHDSDGVHDRLWLDVLERLTTMRTPIDNAYHDYLDRARLYPALLAATAIGVTAVARGRESLAFRLLNEVAVRDWTRGREPLPLAQALHVNHILNKAIIDSFPRWGENFPGWIFPESHLLKADLRDAFRDYIPNDDAYKEHFHSYEYRVGLTQEKTQNVNGAYRAAPGEYVGERAWTYDDDRQPLVEIAFRKSRELAAEWPWESLFGGDPEAELLAYREVLKRYASRW</sequence>
<gene>
    <name evidence="1" type="ORF">LAUMK136_05094</name>
</gene>
<name>A0A498QG32_9MYCO</name>
<dbReference type="Pfam" id="PF13289">
    <property type="entry name" value="SIR2_2"/>
    <property type="match status" value="1"/>
</dbReference>
<reference evidence="1 2" key="1">
    <citation type="submission" date="2018-09" db="EMBL/GenBank/DDBJ databases">
        <authorList>
            <person name="Tagini F."/>
        </authorList>
    </citation>
    <scope>NUCLEOTIDE SEQUENCE [LARGE SCALE GENOMIC DNA]</scope>
    <source>
        <strain evidence="1 2">MK136</strain>
    </source>
</reference>
<dbReference type="Proteomes" id="UP000273307">
    <property type="component" value="Unassembled WGS sequence"/>
</dbReference>
<evidence type="ECO:0000313" key="1">
    <source>
        <dbReference type="EMBL" id="VBA43455.1"/>
    </source>
</evidence>